<organism evidence="1">
    <name type="scientific">uncultured Gemmatimonadota bacterium</name>
    <dbReference type="NCBI Taxonomy" id="203437"/>
    <lineage>
        <taxon>Bacteria</taxon>
        <taxon>Pseudomonadati</taxon>
        <taxon>Gemmatimonadota</taxon>
        <taxon>environmental samples</taxon>
    </lineage>
</organism>
<proteinExistence type="predicted"/>
<evidence type="ECO:0000313" key="1">
    <source>
        <dbReference type="EMBL" id="CAA9322754.1"/>
    </source>
</evidence>
<gene>
    <name evidence="1" type="ORF">AVDCRST_MAG68-2064</name>
</gene>
<sequence>MSYRTRYGYSWPRAVQAEAWWRLEHLGVYRGADGGLCGRVRRYAYAKRKAAERAASPLLRDR</sequence>
<name>A0A6J4L505_9BACT</name>
<reference evidence="1" key="1">
    <citation type="submission" date="2020-02" db="EMBL/GenBank/DDBJ databases">
        <authorList>
            <person name="Meier V. D."/>
        </authorList>
    </citation>
    <scope>NUCLEOTIDE SEQUENCE</scope>
    <source>
        <strain evidence="1">AVDCRST_MAG68</strain>
    </source>
</reference>
<accession>A0A6J4L505</accession>
<dbReference type="EMBL" id="CADCTW010000097">
    <property type="protein sequence ID" value="CAA9322754.1"/>
    <property type="molecule type" value="Genomic_DNA"/>
</dbReference>
<protein>
    <submittedName>
        <fullName evidence="1">Uncharacterized protein</fullName>
    </submittedName>
</protein>
<dbReference type="AlphaFoldDB" id="A0A6J4L505"/>